<comment type="subcellular location">
    <subcellularLocation>
        <location evidence="1">Cell inner membrane</location>
        <topology evidence="1">Lipid-anchor</topology>
    </subcellularLocation>
</comment>
<evidence type="ECO:0000256" key="1">
    <source>
        <dbReference type="ARBA" id="ARBA00004519"/>
    </source>
</evidence>
<dbReference type="Proteomes" id="UP000051386">
    <property type="component" value="Unassembled WGS sequence"/>
</dbReference>
<dbReference type="InterPro" id="IPR058627">
    <property type="entry name" value="MdtA-like_C"/>
</dbReference>
<evidence type="ECO:0000313" key="8">
    <source>
        <dbReference type="Proteomes" id="UP000051386"/>
    </source>
</evidence>
<proteinExistence type="inferred from homology"/>
<dbReference type="SUPFAM" id="SSF111369">
    <property type="entry name" value="HlyD-like secretion proteins"/>
    <property type="match status" value="1"/>
</dbReference>
<gene>
    <name evidence="7" type="ORF">ABB28_01425</name>
</gene>
<dbReference type="Gene3D" id="2.40.50.100">
    <property type="match status" value="1"/>
</dbReference>
<dbReference type="Pfam" id="PF25917">
    <property type="entry name" value="BSH_RND"/>
    <property type="match status" value="1"/>
</dbReference>
<dbReference type="EMBL" id="LDJK01000005">
    <property type="protein sequence ID" value="KRG77065.1"/>
    <property type="molecule type" value="Genomic_DNA"/>
</dbReference>
<dbReference type="GO" id="GO:0022857">
    <property type="term" value="F:transmembrane transporter activity"/>
    <property type="evidence" value="ECO:0007669"/>
    <property type="project" value="InterPro"/>
</dbReference>
<name>A0A0R0D4H7_9GAMM</name>
<evidence type="ECO:0000313" key="7">
    <source>
        <dbReference type="EMBL" id="KRG77065.1"/>
    </source>
</evidence>
<dbReference type="AlphaFoldDB" id="A0A0R0D4H7"/>
<dbReference type="PANTHER" id="PTHR30158">
    <property type="entry name" value="ACRA/E-RELATED COMPONENT OF DRUG EFFLUX TRANSPORTER"/>
    <property type="match status" value="1"/>
</dbReference>
<dbReference type="InterPro" id="IPR058625">
    <property type="entry name" value="MdtA-like_BSH"/>
</dbReference>
<dbReference type="Pfam" id="PF25944">
    <property type="entry name" value="Beta-barrel_RND"/>
    <property type="match status" value="1"/>
</dbReference>
<comment type="caution">
    <text evidence="7">The sequence shown here is derived from an EMBL/GenBank/DDBJ whole genome shotgun (WGS) entry which is preliminary data.</text>
</comment>
<dbReference type="PATRIC" id="fig|517011.3.peg.2048"/>
<feature type="domain" description="Multidrug resistance protein MdtA-like barrel-sandwich hybrid" evidence="4">
    <location>
        <begin position="62"/>
        <end position="202"/>
    </location>
</feature>
<dbReference type="GO" id="GO:0005886">
    <property type="term" value="C:plasma membrane"/>
    <property type="evidence" value="ECO:0007669"/>
    <property type="project" value="UniProtKB-SubCell"/>
</dbReference>
<feature type="domain" description="Multidrug resistance protein MdtA-like C-terminal permuted SH3" evidence="6">
    <location>
        <begin position="298"/>
        <end position="359"/>
    </location>
</feature>
<dbReference type="GO" id="GO:0046677">
    <property type="term" value="P:response to antibiotic"/>
    <property type="evidence" value="ECO:0007669"/>
    <property type="project" value="TreeGrafter"/>
</dbReference>
<evidence type="ECO:0000259" key="4">
    <source>
        <dbReference type="Pfam" id="PF25917"/>
    </source>
</evidence>
<dbReference type="Gene3D" id="1.10.287.470">
    <property type="entry name" value="Helix hairpin bin"/>
    <property type="match status" value="1"/>
</dbReference>
<dbReference type="InterPro" id="IPR058626">
    <property type="entry name" value="MdtA-like_b-barrel"/>
</dbReference>
<dbReference type="InterPro" id="IPR058624">
    <property type="entry name" value="MdtA-like_HH"/>
</dbReference>
<accession>A0A0R0D4H7</accession>
<dbReference type="InterPro" id="IPR006143">
    <property type="entry name" value="RND_pump_MFP"/>
</dbReference>
<evidence type="ECO:0000259" key="3">
    <source>
        <dbReference type="Pfam" id="PF25876"/>
    </source>
</evidence>
<evidence type="ECO:0000259" key="5">
    <source>
        <dbReference type="Pfam" id="PF25944"/>
    </source>
</evidence>
<evidence type="ECO:0000259" key="6">
    <source>
        <dbReference type="Pfam" id="PF25967"/>
    </source>
</evidence>
<dbReference type="Gene3D" id="2.40.30.170">
    <property type="match status" value="1"/>
</dbReference>
<dbReference type="Pfam" id="PF25967">
    <property type="entry name" value="RND-MFP_C"/>
    <property type="match status" value="1"/>
</dbReference>
<dbReference type="NCBIfam" id="TIGR01730">
    <property type="entry name" value="RND_mfp"/>
    <property type="match status" value="1"/>
</dbReference>
<feature type="domain" description="Multidrug resistance protein MdtA-like alpha-helical hairpin" evidence="3">
    <location>
        <begin position="102"/>
        <end position="169"/>
    </location>
</feature>
<reference evidence="7 8" key="1">
    <citation type="submission" date="2015-05" db="EMBL/GenBank/DDBJ databases">
        <title>Genome sequencing and analysis of members of genus Stenotrophomonas.</title>
        <authorList>
            <person name="Patil P.P."/>
            <person name="Midha S."/>
            <person name="Patil P.B."/>
        </authorList>
    </citation>
    <scope>NUCLEOTIDE SEQUENCE [LARGE SCALE GENOMIC DNA]</scope>
    <source>
        <strain evidence="7 8">DSM 21508</strain>
    </source>
</reference>
<keyword evidence="8" id="KW-1185">Reference proteome</keyword>
<dbReference type="PROSITE" id="PS51257">
    <property type="entry name" value="PROKAR_LIPOPROTEIN"/>
    <property type="match status" value="1"/>
</dbReference>
<dbReference type="Pfam" id="PF25876">
    <property type="entry name" value="HH_MFP_RND"/>
    <property type="match status" value="1"/>
</dbReference>
<organism evidence="7 8">
    <name type="scientific">Stenotrophomonas chelatiphaga</name>
    <dbReference type="NCBI Taxonomy" id="517011"/>
    <lineage>
        <taxon>Bacteria</taxon>
        <taxon>Pseudomonadati</taxon>
        <taxon>Pseudomonadota</taxon>
        <taxon>Gammaproteobacteria</taxon>
        <taxon>Lysobacterales</taxon>
        <taxon>Lysobacteraceae</taxon>
        <taxon>Stenotrophomonas</taxon>
    </lineage>
</organism>
<feature type="domain" description="Multidrug resistance protein MdtA-like beta-barrel" evidence="5">
    <location>
        <begin position="207"/>
        <end position="293"/>
    </location>
</feature>
<protein>
    <submittedName>
        <fullName evidence="7">Hemolysin D</fullName>
    </submittedName>
</protein>
<dbReference type="PANTHER" id="PTHR30158:SF3">
    <property type="entry name" value="MULTIDRUG EFFLUX PUMP SUBUNIT ACRA-RELATED"/>
    <property type="match status" value="1"/>
</dbReference>
<dbReference type="Gene3D" id="2.40.420.20">
    <property type="match status" value="1"/>
</dbReference>
<evidence type="ECO:0000256" key="2">
    <source>
        <dbReference type="ARBA" id="ARBA00009477"/>
    </source>
</evidence>
<comment type="similarity">
    <text evidence="2">Belongs to the membrane fusion protein (MFP) (TC 8.A.1) family.</text>
</comment>
<sequence length="382" mass="40166">MWLSAPRRLACAGMTCLILAACSREKAEQAPVPPTVQVLTLQAQAVPLQQELPGRTAASEESDVRPQVSGVLLKRLFEEGAVVKPGQPLFQIEPALYQAAANEAQANLRTAQATAVAEGLRAQRLQALGREQLSSRQDVDDALATAKQSAAAVDAAAAVVETARTNLRFAAVSAPIGGRIGRALFTPGALVTSGQAEPLAKIQRLDPMNVDITQSSNEFLALRRAVAEGGVQDSTTPVTLKLSDGSEYPLPGTLQFADLDVDPGTGSITLRATFPNPDGQLLPGMYVRAMVGQGTRQQALLVPQAVVDRSARGNALAWVVDAQDIVRQREFRTVRAVGDQWLVLDGLQPGERIVTSGRQGLADGARVTVGPAPAAPAAANKD</sequence>